<evidence type="ECO:0000256" key="3">
    <source>
        <dbReference type="ARBA" id="ARBA00022490"/>
    </source>
</evidence>
<dbReference type="RefSeq" id="WP_075525106.1">
    <property type="nucleotide sequence ID" value="NZ_BNDT01000001.1"/>
</dbReference>
<evidence type="ECO:0000313" key="6">
    <source>
        <dbReference type="Proteomes" id="UP000663608"/>
    </source>
</evidence>
<dbReference type="EMBL" id="CP070872">
    <property type="protein sequence ID" value="QSE77397.1"/>
    <property type="molecule type" value="Genomic_DNA"/>
</dbReference>
<dbReference type="AlphaFoldDB" id="A0AA45QS04"/>
<dbReference type="PROSITE" id="PS51857">
    <property type="entry name" value="CSD_2"/>
    <property type="match status" value="1"/>
</dbReference>
<dbReference type="PANTHER" id="PTHR11544">
    <property type="entry name" value="COLD SHOCK DOMAIN CONTAINING PROTEINS"/>
    <property type="match status" value="1"/>
</dbReference>
<evidence type="ECO:0000259" key="4">
    <source>
        <dbReference type="PROSITE" id="PS51857"/>
    </source>
</evidence>
<comment type="subcellular location">
    <subcellularLocation>
        <location evidence="1">Cytoplasm</location>
    </subcellularLocation>
</comment>
<organism evidence="5 6">
    <name type="scientific">Lactococcus taiwanensis</name>
    <dbReference type="NCBI Taxonomy" id="1151742"/>
    <lineage>
        <taxon>Bacteria</taxon>
        <taxon>Bacillati</taxon>
        <taxon>Bacillota</taxon>
        <taxon>Bacilli</taxon>
        <taxon>Lactobacillales</taxon>
        <taxon>Streptococcaceae</taxon>
        <taxon>Lactococcus</taxon>
    </lineage>
</organism>
<dbReference type="KEGG" id="lti:JW886_03905"/>
<dbReference type="InterPro" id="IPR012340">
    <property type="entry name" value="NA-bd_OB-fold"/>
</dbReference>
<dbReference type="InterPro" id="IPR012156">
    <property type="entry name" value="Cold_shock_CspA"/>
</dbReference>
<protein>
    <recommendedName>
        <fullName evidence="2">Major cold shock protein</fullName>
    </recommendedName>
</protein>
<feature type="domain" description="CSD" evidence="4">
    <location>
        <begin position="1"/>
        <end position="65"/>
    </location>
</feature>
<evidence type="ECO:0000256" key="1">
    <source>
        <dbReference type="ARBA" id="ARBA00004496"/>
    </source>
</evidence>
<reference evidence="5 6" key="1">
    <citation type="submission" date="2021-02" db="EMBL/GenBank/DDBJ databases">
        <title>Complete genome sequence of Lactococcus lactis strain K_LL004.</title>
        <authorList>
            <person name="Kim H.B."/>
        </authorList>
    </citation>
    <scope>NUCLEOTIDE SEQUENCE [LARGE SCALE GENOMIC DNA]</scope>
    <source>
        <strain evidence="5 6">K_LL004</strain>
    </source>
</reference>
<keyword evidence="3" id="KW-0963">Cytoplasm</keyword>
<dbReference type="Proteomes" id="UP000663608">
    <property type="component" value="Chromosome"/>
</dbReference>
<dbReference type="CDD" id="cd04458">
    <property type="entry name" value="CSP_CDS"/>
    <property type="match status" value="1"/>
</dbReference>
<dbReference type="Pfam" id="PF00313">
    <property type="entry name" value="CSD"/>
    <property type="match status" value="1"/>
</dbReference>
<dbReference type="SUPFAM" id="SSF50249">
    <property type="entry name" value="Nucleic acid-binding proteins"/>
    <property type="match status" value="1"/>
</dbReference>
<dbReference type="GO" id="GO:0005737">
    <property type="term" value="C:cytoplasm"/>
    <property type="evidence" value="ECO:0007669"/>
    <property type="project" value="UniProtKB-SubCell"/>
</dbReference>
<dbReference type="InterPro" id="IPR050181">
    <property type="entry name" value="Cold_shock_domain"/>
</dbReference>
<dbReference type="Gene3D" id="2.40.50.140">
    <property type="entry name" value="Nucleic acid-binding proteins"/>
    <property type="match status" value="1"/>
</dbReference>
<gene>
    <name evidence="5" type="ORF">JW886_03905</name>
</gene>
<name>A0AA45QS04_9LACT</name>
<accession>A0AA45QS04</accession>
<dbReference type="PIRSF" id="PIRSF002599">
    <property type="entry name" value="Cold_shock_A"/>
    <property type="match status" value="1"/>
</dbReference>
<evidence type="ECO:0000313" key="5">
    <source>
        <dbReference type="EMBL" id="QSE77397.1"/>
    </source>
</evidence>
<dbReference type="InterPro" id="IPR002059">
    <property type="entry name" value="CSP_DNA-bd"/>
</dbReference>
<dbReference type="InterPro" id="IPR011129">
    <property type="entry name" value="CSD"/>
</dbReference>
<evidence type="ECO:0000256" key="2">
    <source>
        <dbReference type="ARBA" id="ARBA00020202"/>
    </source>
</evidence>
<dbReference type="SMART" id="SM00357">
    <property type="entry name" value="CSP"/>
    <property type="match status" value="1"/>
</dbReference>
<keyword evidence="6" id="KW-1185">Reference proteome</keyword>
<dbReference type="PRINTS" id="PR00050">
    <property type="entry name" value="COLDSHOCK"/>
</dbReference>
<dbReference type="GO" id="GO:0003676">
    <property type="term" value="F:nucleic acid binding"/>
    <property type="evidence" value="ECO:0007669"/>
    <property type="project" value="InterPro"/>
</dbReference>
<proteinExistence type="predicted"/>
<sequence>MIRGTINWFNIDKGYGFILTEDSQDVFAYLSDIQGSGFKKYIDGQKVTFEVAMTSRGRFASNVHKI</sequence>